<dbReference type="InterPro" id="IPR036048">
    <property type="entry name" value="Interleukin_8-like_sf"/>
</dbReference>
<keyword evidence="2" id="KW-0202">Cytokine</keyword>
<dbReference type="SMART" id="SM00199">
    <property type="entry name" value="SCY"/>
    <property type="match status" value="1"/>
</dbReference>
<dbReference type="Bgee" id="ENSMODG00000027516">
    <property type="expression patterns" value="Expressed in liver and 1 other cell type or tissue"/>
</dbReference>
<keyword evidence="3" id="KW-0732">Signal</keyword>
<reference evidence="5" key="3">
    <citation type="submission" date="2025-09" db="UniProtKB">
        <authorList>
            <consortium name="Ensembl"/>
        </authorList>
    </citation>
    <scope>IDENTIFICATION</scope>
</reference>
<dbReference type="PRINTS" id="PR01731">
    <property type="entry name" value="LYMPHOTACTIN"/>
</dbReference>
<dbReference type="InParanoid" id="K7E1S4"/>
<dbReference type="Gene3D" id="2.40.50.40">
    <property type="match status" value="1"/>
</dbReference>
<protein>
    <submittedName>
        <fullName evidence="5">Cytokine SCM-1 beta-like</fullName>
    </submittedName>
</protein>
<comment type="similarity">
    <text evidence="1">Belongs to the intercrine gamma family.</text>
</comment>
<organism evidence="5 6">
    <name type="scientific">Monodelphis domestica</name>
    <name type="common">Gray short-tailed opossum</name>
    <dbReference type="NCBI Taxonomy" id="13616"/>
    <lineage>
        <taxon>Eukaryota</taxon>
        <taxon>Metazoa</taxon>
        <taxon>Chordata</taxon>
        <taxon>Craniata</taxon>
        <taxon>Vertebrata</taxon>
        <taxon>Euteleostomi</taxon>
        <taxon>Mammalia</taxon>
        <taxon>Metatheria</taxon>
        <taxon>Didelphimorphia</taxon>
        <taxon>Didelphidae</taxon>
        <taxon>Monodelphis</taxon>
    </lineage>
</organism>
<sequence length="103" mass="11445">MNLLLLALFCFCGLTAHTGKGVGSEVMRRSFCAKLRSQRIPTSFVKNYTMEGSLTRAVILTTCKGKQFCADSKAKWVKEIISSLDNATKMKQNTCQTKSKKSQ</sequence>
<dbReference type="AlphaFoldDB" id="K7E1S4"/>
<dbReference type="Ensembl" id="ENSMODT00000042830.2">
    <property type="protein sequence ID" value="ENSMODP00000039725.1"/>
    <property type="gene ID" value="ENSMODG00000027516.2"/>
</dbReference>
<dbReference type="GO" id="GO:0061844">
    <property type="term" value="P:antimicrobial humoral immune response mediated by antimicrobial peptide"/>
    <property type="evidence" value="ECO:0000318"/>
    <property type="project" value="GO_Central"/>
</dbReference>
<evidence type="ECO:0000259" key="4">
    <source>
        <dbReference type="SMART" id="SM00199"/>
    </source>
</evidence>
<dbReference type="PANTHER" id="PTHR12015">
    <property type="entry name" value="SMALL INDUCIBLE CYTOKINE A"/>
    <property type="match status" value="1"/>
</dbReference>
<name>K7E1S4_MONDO</name>
<evidence type="ECO:0000313" key="6">
    <source>
        <dbReference type="Proteomes" id="UP000002280"/>
    </source>
</evidence>
<dbReference type="HOGENOM" id="CLU_141716_2_0_1"/>
<reference evidence="5 6" key="1">
    <citation type="journal article" date="2007" name="Nature">
        <title>Genome of the marsupial Monodelphis domestica reveals innovation in non-coding sequences.</title>
        <authorList>
            <person name="Mikkelsen T.S."/>
            <person name="Wakefield M.J."/>
            <person name="Aken B."/>
            <person name="Amemiya C.T."/>
            <person name="Chang J.L."/>
            <person name="Duke S."/>
            <person name="Garber M."/>
            <person name="Gentles A.J."/>
            <person name="Goodstadt L."/>
            <person name="Heger A."/>
            <person name="Jurka J."/>
            <person name="Kamal M."/>
            <person name="Mauceli E."/>
            <person name="Searle S.M."/>
            <person name="Sharpe T."/>
            <person name="Baker M.L."/>
            <person name="Batzer M.A."/>
            <person name="Benos P.V."/>
            <person name="Belov K."/>
            <person name="Clamp M."/>
            <person name="Cook A."/>
            <person name="Cuff J."/>
            <person name="Das R."/>
            <person name="Davidow L."/>
            <person name="Deakin J.E."/>
            <person name="Fazzari M.J."/>
            <person name="Glass J.L."/>
            <person name="Grabherr M."/>
            <person name="Greally J.M."/>
            <person name="Gu W."/>
            <person name="Hore T.A."/>
            <person name="Huttley G.A."/>
            <person name="Kleber M."/>
            <person name="Jirtle R.L."/>
            <person name="Koina E."/>
            <person name="Lee J.T."/>
            <person name="Mahony S."/>
            <person name="Marra M.A."/>
            <person name="Miller R.D."/>
            <person name="Nicholls R.D."/>
            <person name="Oda M."/>
            <person name="Papenfuss A.T."/>
            <person name="Parra Z.E."/>
            <person name="Pollock D.D."/>
            <person name="Ray D.A."/>
            <person name="Schein J.E."/>
            <person name="Speed T.P."/>
            <person name="Thompson K."/>
            <person name="VandeBerg J.L."/>
            <person name="Wade C.M."/>
            <person name="Walker J.A."/>
            <person name="Waters P.D."/>
            <person name="Webber C."/>
            <person name="Weidman J.R."/>
            <person name="Xie X."/>
            <person name="Zody M.C."/>
            <person name="Baldwin J."/>
            <person name="Abdouelleil A."/>
            <person name="Abdulkadir J."/>
            <person name="Abebe A."/>
            <person name="Abera B."/>
            <person name="Abreu J."/>
            <person name="Acer S.C."/>
            <person name="Aftuck L."/>
            <person name="Alexander A."/>
            <person name="An P."/>
            <person name="Anderson E."/>
            <person name="Anderson S."/>
            <person name="Arachi H."/>
            <person name="Azer M."/>
            <person name="Bachantsang P."/>
            <person name="Barry A."/>
            <person name="Bayul T."/>
            <person name="Berlin A."/>
            <person name="Bessette D."/>
            <person name="Bloom T."/>
            <person name="Bloom T."/>
            <person name="Boguslavskiy L."/>
            <person name="Bonnet C."/>
            <person name="Boukhgalter B."/>
            <person name="Bourzgui I."/>
            <person name="Brown A."/>
            <person name="Cahill P."/>
            <person name="Channer S."/>
            <person name="Cheshatsang Y."/>
            <person name="Chuda L."/>
            <person name="Citroen M."/>
            <person name="Collymore A."/>
            <person name="Cooke P."/>
            <person name="Costello M."/>
            <person name="D'Aco K."/>
            <person name="Daza R."/>
            <person name="De Haan G."/>
            <person name="DeGray S."/>
            <person name="DeMaso C."/>
            <person name="Dhargay N."/>
            <person name="Dooley K."/>
            <person name="Dooley E."/>
            <person name="Doricent M."/>
            <person name="Dorje P."/>
            <person name="Dorjee K."/>
            <person name="Dupes A."/>
            <person name="Elong R."/>
            <person name="Falk J."/>
            <person name="Farina A."/>
            <person name="Faro S."/>
            <person name="Ferguson D."/>
            <person name="Fisher S."/>
            <person name="Foley C.D."/>
            <person name="Franke A."/>
            <person name="Friedrich D."/>
            <person name="Gadbois L."/>
            <person name="Gearin G."/>
            <person name="Gearin C.R."/>
            <person name="Giannoukos G."/>
            <person name="Goode T."/>
            <person name="Graham J."/>
            <person name="Grandbois E."/>
            <person name="Grewal S."/>
            <person name="Gyaltsen K."/>
            <person name="Hafez N."/>
            <person name="Hagos B."/>
            <person name="Hall J."/>
            <person name="Henson C."/>
            <person name="Hollinger A."/>
            <person name="Honan T."/>
            <person name="Huard M.D."/>
            <person name="Hughes L."/>
            <person name="Hurhula B."/>
            <person name="Husby M.E."/>
            <person name="Kamat A."/>
            <person name="Kanga B."/>
            <person name="Kashin S."/>
            <person name="Khazanovich D."/>
            <person name="Kisner P."/>
            <person name="Lance K."/>
            <person name="Lara M."/>
            <person name="Lee W."/>
            <person name="Lennon N."/>
            <person name="Letendre F."/>
            <person name="LeVine R."/>
            <person name="Lipovsky A."/>
            <person name="Liu X."/>
            <person name="Liu J."/>
            <person name="Liu S."/>
            <person name="Lokyitsang T."/>
            <person name="Lokyitsang Y."/>
            <person name="Lubonja R."/>
            <person name="Lui A."/>
            <person name="MacDonald P."/>
            <person name="Magnisalis V."/>
            <person name="Maru K."/>
            <person name="Matthews C."/>
            <person name="McCusker W."/>
            <person name="McDonough S."/>
            <person name="Mehta T."/>
            <person name="Meldrim J."/>
            <person name="Meneus L."/>
            <person name="Mihai O."/>
            <person name="Mihalev A."/>
            <person name="Mihova T."/>
            <person name="Mittelman R."/>
            <person name="Mlenga V."/>
            <person name="Montmayeur A."/>
            <person name="Mulrain L."/>
            <person name="Navidi A."/>
            <person name="Naylor J."/>
            <person name="Negash T."/>
            <person name="Nguyen T."/>
            <person name="Nguyen N."/>
            <person name="Nicol R."/>
            <person name="Norbu C."/>
            <person name="Norbu N."/>
            <person name="Novod N."/>
            <person name="O'Neill B."/>
            <person name="Osman S."/>
            <person name="Markiewicz E."/>
            <person name="Oyono O.L."/>
            <person name="Patti C."/>
            <person name="Phunkhang P."/>
            <person name="Pierre F."/>
            <person name="Priest M."/>
            <person name="Raghuraman S."/>
            <person name="Rege F."/>
            <person name="Reyes R."/>
            <person name="Rise C."/>
            <person name="Rogov P."/>
            <person name="Ross K."/>
            <person name="Ryan E."/>
            <person name="Settipalli S."/>
            <person name="Shea T."/>
            <person name="Sherpa N."/>
            <person name="Shi L."/>
            <person name="Shih D."/>
            <person name="Sparrow T."/>
            <person name="Spaulding J."/>
            <person name="Stalker J."/>
            <person name="Stange-Thomann N."/>
            <person name="Stavropoulos S."/>
            <person name="Stone C."/>
            <person name="Strader C."/>
            <person name="Tesfaye S."/>
            <person name="Thomson T."/>
            <person name="Thoulutsang Y."/>
            <person name="Thoulutsang D."/>
            <person name="Topham K."/>
            <person name="Topping I."/>
            <person name="Tsamla T."/>
            <person name="Vassiliev H."/>
            <person name="Vo A."/>
            <person name="Wangchuk T."/>
            <person name="Wangdi T."/>
            <person name="Weiand M."/>
            <person name="Wilkinson J."/>
            <person name="Wilson A."/>
            <person name="Yadav S."/>
            <person name="Young G."/>
            <person name="Yu Q."/>
            <person name="Zembek L."/>
            <person name="Zhong D."/>
            <person name="Zimmer A."/>
            <person name="Zwirko Z."/>
            <person name="Jaffe D.B."/>
            <person name="Alvarez P."/>
            <person name="Brockman W."/>
            <person name="Butler J."/>
            <person name="Chin C."/>
            <person name="Gnerre S."/>
            <person name="MacCallum I."/>
            <person name="Graves J.A."/>
            <person name="Ponting C.P."/>
            <person name="Breen M."/>
            <person name="Samollow P.B."/>
            <person name="Lander E.S."/>
            <person name="Lindblad-Toh K."/>
        </authorList>
    </citation>
    <scope>NUCLEOTIDE SEQUENCE [LARGE SCALE GENOMIC DNA]</scope>
</reference>
<accession>K7E1S4</accession>
<dbReference type="Pfam" id="PF00048">
    <property type="entry name" value="IL8"/>
    <property type="match status" value="1"/>
</dbReference>
<feature type="domain" description="Chemokine interleukin-8-like" evidence="4">
    <location>
        <begin position="27"/>
        <end position="84"/>
    </location>
</feature>
<dbReference type="PANTHER" id="PTHR12015:SF92">
    <property type="entry name" value="FRACTALKINE"/>
    <property type="match status" value="1"/>
</dbReference>
<dbReference type="GO" id="GO:0048020">
    <property type="term" value="F:CCR chemokine receptor binding"/>
    <property type="evidence" value="ECO:0000318"/>
    <property type="project" value="GO_Central"/>
</dbReference>
<proteinExistence type="inferred from homology"/>
<evidence type="ECO:0000256" key="1">
    <source>
        <dbReference type="ARBA" id="ARBA00006894"/>
    </source>
</evidence>
<evidence type="ECO:0000256" key="2">
    <source>
        <dbReference type="ARBA" id="ARBA00022514"/>
    </source>
</evidence>
<dbReference type="KEGG" id="mdo:103096620"/>
<feature type="chain" id="PRO_5003903853" evidence="3">
    <location>
        <begin position="17"/>
        <end position="103"/>
    </location>
</feature>
<dbReference type="InterPro" id="IPR001811">
    <property type="entry name" value="Chemokine_IL8-like_dom"/>
</dbReference>
<dbReference type="GO" id="GO:0005615">
    <property type="term" value="C:extracellular space"/>
    <property type="evidence" value="ECO:0000318"/>
    <property type="project" value="GO_Central"/>
</dbReference>
<keyword evidence="6" id="KW-1185">Reference proteome</keyword>
<dbReference type="GO" id="GO:0048245">
    <property type="term" value="P:eosinophil chemotaxis"/>
    <property type="evidence" value="ECO:0000318"/>
    <property type="project" value="GO_Central"/>
</dbReference>
<dbReference type="InterPro" id="IPR008105">
    <property type="entry name" value="Chemokine_XCL1/XCL2"/>
</dbReference>
<reference evidence="5" key="2">
    <citation type="submission" date="2025-08" db="UniProtKB">
        <authorList>
            <consortium name="Ensembl"/>
        </authorList>
    </citation>
    <scope>IDENTIFICATION</scope>
</reference>
<dbReference type="GO" id="GO:0008009">
    <property type="term" value="F:chemokine activity"/>
    <property type="evidence" value="ECO:0000318"/>
    <property type="project" value="GO_Central"/>
</dbReference>
<dbReference type="GO" id="GO:0006954">
    <property type="term" value="P:inflammatory response"/>
    <property type="evidence" value="ECO:0000318"/>
    <property type="project" value="GO_Central"/>
</dbReference>
<evidence type="ECO:0000313" key="5">
    <source>
        <dbReference type="Ensembl" id="ENSMODP00000039725.1"/>
    </source>
</evidence>
<dbReference type="GO" id="GO:0030335">
    <property type="term" value="P:positive regulation of cell migration"/>
    <property type="evidence" value="ECO:0000318"/>
    <property type="project" value="GO_Central"/>
</dbReference>
<dbReference type="Proteomes" id="UP000002280">
    <property type="component" value="Chromosome 2"/>
</dbReference>
<dbReference type="STRING" id="13616.ENSMODP00000039725"/>
<dbReference type="GO" id="GO:0070098">
    <property type="term" value="P:chemokine-mediated signaling pathway"/>
    <property type="evidence" value="ECO:0000318"/>
    <property type="project" value="GO_Central"/>
</dbReference>
<dbReference type="SUPFAM" id="SSF54117">
    <property type="entry name" value="Interleukin 8-like chemokines"/>
    <property type="match status" value="1"/>
</dbReference>
<dbReference type="InterPro" id="IPR039809">
    <property type="entry name" value="Chemokine_b/g/d"/>
</dbReference>
<feature type="signal peptide" evidence="3">
    <location>
        <begin position="1"/>
        <end position="16"/>
    </location>
</feature>
<dbReference type="GeneTree" id="ENSGT00940000165676"/>
<evidence type="ECO:0000256" key="3">
    <source>
        <dbReference type="SAM" id="SignalP"/>
    </source>
</evidence>